<feature type="transmembrane region" description="Helical" evidence="1">
    <location>
        <begin position="20"/>
        <end position="40"/>
    </location>
</feature>
<organism evidence="2 3">
    <name type="scientific">Rhodococcus phage ReqiPepy6</name>
    <dbReference type="NCBI Taxonomy" id="691965"/>
    <lineage>
        <taxon>Viruses</taxon>
        <taxon>Duplodnaviria</taxon>
        <taxon>Heunggongvirae</taxon>
        <taxon>Uroviricota</taxon>
        <taxon>Caudoviricetes</taxon>
        <taxon>Pepyhexavirus</taxon>
        <taxon>Pepyhexavirus pepy6</taxon>
    </lineage>
</organism>
<dbReference type="OrthoDB" id="38346at10239"/>
<keyword evidence="1" id="KW-1133">Transmembrane helix</keyword>
<proteinExistence type="predicted"/>
<reference evidence="2 3" key="1">
    <citation type="journal article" date="2011" name="Appl. Environ. Microbiol.">
        <title>Genomic and functional analyses of Rhodococcus equi phages ReqiPepy6, ReqiPoco6, ReqiPine5, and ReqiDocB7.</title>
        <authorList>
            <person name="Summer E.J."/>
            <person name="Liu M."/>
            <person name="Gill J.J."/>
            <person name="Grant M."/>
            <person name="Chan-Cortes T.N."/>
            <person name="Ferguson L."/>
            <person name="Janes C."/>
            <person name="Lange K."/>
            <person name="Bertoli M."/>
            <person name="Moore C."/>
            <person name="Orchard R.C."/>
            <person name="Cohen N."/>
            <person name="Young R."/>
        </authorList>
    </citation>
    <scope>NUCLEOTIDE SEQUENCE [LARGE SCALE GENOMIC DNA]</scope>
</reference>
<evidence type="ECO:0000313" key="3">
    <source>
        <dbReference type="Proteomes" id="UP000002347"/>
    </source>
</evidence>
<accession>D4P7K5</accession>
<dbReference type="KEGG" id="vg:18565671"/>
<protein>
    <submittedName>
        <fullName evidence="2">Gp094</fullName>
    </submittedName>
</protein>
<evidence type="ECO:0000256" key="1">
    <source>
        <dbReference type="SAM" id="Phobius"/>
    </source>
</evidence>
<sequence>MIDDEEQYQSQSIHQFMLEVVTTYILTFLTGGLWLVWMLVRKK</sequence>
<dbReference type="GeneID" id="18565671"/>
<name>D4P7K5_9CAUD</name>
<keyword evidence="3" id="KW-1185">Reference proteome</keyword>
<keyword evidence="1" id="KW-0472">Membrane</keyword>
<dbReference type="EMBL" id="GU580941">
    <property type="protein sequence ID" value="ADD80985.1"/>
    <property type="molecule type" value="Genomic_DNA"/>
</dbReference>
<dbReference type="Proteomes" id="UP000002347">
    <property type="component" value="Segment"/>
</dbReference>
<dbReference type="RefSeq" id="YP_009017708.1">
    <property type="nucleotide sequence ID" value="NC_023735.1"/>
</dbReference>
<gene>
    <name evidence="2" type="ORF">Pepy6gene094</name>
</gene>
<keyword evidence="1" id="KW-0812">Transmembrane</keyword>
<evidence type="ECO:0000313" key="2">
    <source>
        <dbReference type="EMBL" id="ADD80985.1"/>
    </source>
</evidence>